<evidence type="ECO:0000313" key="1">
    <source>
        <dbReference type="EMBL" id="GIL64257.1"/>
    </source>
</evidence>
<sequence length="189" mass="20419">MYKTPHVSPPPIPPLPSPRLTPLPLHVEFVLSSPPFHPPIAVSLQRYTAASTAVSRLSRLFDFPPPWIPKHIPSTQLSFQGSIQPPTRRELLFGSLGLGMGVAGTYAFYNRPIDPAEIDARLTELLDELMEDETLLDTLGAEVGLRGAIAESEEAITALEGLKQLDEALDQAIQAVSGGAPEEPPKADN</sequence>
<proteinExistence type="predicted"/>
<name>A0A8J4BLM1_9CHLO</name>
<accession>A0A8J4BLM1</accession>
<dbReference type="AlphaFoldDB" id="A0A8J4BLM1"/>
<gene>
    <name evidence="1" type="ORF">Vafri_18257</name>
</gene>
<evidence type="ECO:0000313" key="2">
    <source>
        <dbReference type="Proteomes" id="UP000747399"/>
    </source>
</evidence>
<dbReference type="Proteomes" id="UP000747399">
    <property type="component" value="Unassembled WGS sequence"/>
</dbReference>
<reference evidence="1" key="1">
    <citation type="journal article" date="2021" name="Proc. Natl. Acad. Sci. U.S.A.">
        <title>Three genomes in the algal genus Volvox reveal the fate of a haploid sex-determining region after a transition to homothallism.</title>
        <authorList>
            <person name="Yamamoto K."/>
            <person name="Hamaji T."/>
            <person name="Kawai-Toyooka H."/>
            <person name="Matsuzaki R."/>
            <person name="Takahashi F."/>
            <person name="Nishimura Y."/>
            <person name="Kawachi M."/>
            <person name="Noguchi H."/>
            <person name="Minakuchi Y."/>
            <person name="Umen J.G."/>
            <person name="Toyoda A."/>
            <person name="Nozaki H."/>
        </authorList>
    </citation>
    <scope>NUCLEOTIDE SEQUENCE</scope>
    <source>
        <strain evidence="1">NIES-3780</strain>
    </source>
</reference>
<comment type="caution">
    <text evidence="1">The sequence shown here is derived from an EMBL/GenBank/DDBJ whole genome shotgun (WGS) entry which is preliminary data.</text>
</comment>
<keyword evidence="2" id="KW-1185">Reference proteome</keyword>
<dbReference type="EMBL" id="BNCO01000065">
    <property type="protein sequence ID" value="GIL64257.1"/>
    <property type="molecule type" value="Genomic_DNA"/>
</dbReference>
<protein>
    <submittedName>
        <fullName evidence="1">Uncharacterized protein</fullName>
    </submittedName>
</protein>
<organism evidence="1 2">
    <name type="scientific">Volvox africanus</name>
    <dbReference type="NCBI Taxonomy" id="51714"/>
    <lineage>
        <taxon>Eukaryota</taxon>
        <taxon>Viridiplantae</taxon>
        <taxon>Chlorophyta</taxon>
        <taxon>core chlorophytes</taxon>
        <taxon>Chlorophyceae</taxon>
        <taxon>CS clade</taxon>
        <taxon>Chlamydomonadales</taxon>
        <taxon>Volvocaceae</taxon>
        <taxon>Volvox</taxon>
    </lineage>
</organism>